<accession>A0AAV0IVD0</accession>
<name>A0AAV0IVD0_9ROSI</name>
<reference evidence="2" key="1">
    <citation type="submission" date="2022-08" db="EMBL/GenBank/DDBJ databases">
        <authorList>
            <person name="Gutierrez-Valencia J."/>
        </authorList>
    </citation>
    <scope>NUCLEOTIDE SEQUENCE</scope>
</reference>
<evidence type="ECO:0000313" key="2">
    <source>
        <dbReference type="EMBL" id="CAI0401090.1"/>
    </source>
</evidence>
<feature type="compositionally biased region" description="Basic and acidic residues" evidence="1">
    <location>
        <begin position="55"/>
        <end position="65"/>
    </location>
</feature>
<protein>
    <submittedName>
        <fullName evidence="2">Uncharacterized protein</fullName>
    </submittedName>
</protein>
<sequence length="151" mass="16200">MATWSPVEPENPKVTSSGRHSNAQVSSGGIVRNPSLAPPPTHYIGSPRYGPHRSQRIDVDPHVPTQRERVEIVAEDVEFHRHEAVDGCVERVSAVDEAQSASGAGWRELGAEGGEEEGETVAVAIFVLREDAEGEMGLEVGEVSGLWVPQG</sequence>
<gene>
    <name evidence="2" type="ORF">LITE_LOCUS11045</name>
</gene>
<organism evidence="2 3">
    <name type="scientific">Linum tenue</name>
    <dbReference type="NCBI Taxonomy" id="586396"/>
    <lineage>
        <taxon>Eukaryota</taxon>
        <taxon>Viridiplantae</taxon>
        <taxon>Streptophyta</taxon>
        <taxon>Embryophyta</taxon>
        <taxon>Tracheophyta</taxon>
        <taxon>Spermatophyta</taxon>
        <taxon>Magnoliopsida</taxon>
        <taxon>eudicotyledons</taxon>
        <taxon>Gunneridae</taxon>
        <taxon>Pentapetalae</taxon>
        <taxon>rosids</taxon>
        <taxon>fabids</taxon>
        <taxon>Malpighiales</taxon>
        <taxon>Linaceae</taxon>
        <taxon>Linum</taxon>
    </lineage>
</organism>
<evidence type="ECO:0000313" key="3">
    <source>
        <dbReference type="Proteomes" id="UP001154282"/>
    </source>
</evidence>
<dbReference type="EMBL" id="CAMGYJ010000004">
    <property type="protein sequence ID" value="CAI0401090.1"/>
    <property type="molecule type" value="Genomic_DNA"/>
</dbReference>
<proteinExistence type="predicted"/>
<feature type="region of interest" description="Disordered" evidence="1">
    <location>
        <begin position="1"/>
        <end position="65"/>
    </location>
</feature>
<dbReference type="Proteomes" id="UP001154282">
    <property type="component" value="Unassembled WGS sequence"/>
</dbReference>
<feature type="compositionally biased region" description="Polar residues" evidence="1">
    <location>
        <begin position="13"/>
        <end position="27"/>
    </location>
</feature>
<comment type="caution">
    <text evidence="2">The sequence shown here is derived from an EMBL/GenBank/DDBJ whole genome shotgun (WGS) entry which is preliminary data.</text>
</comment>
<dbReference type="AlphaFoldDB" id="A0AAV0IVD0"/>
<keyword evidence="3" id="KW-1185">Reference proteome</keyword>
<evidence type="ECO:0000256" key="1">
    <source>
        <dbReference type="SAM" id="MobiDB-lite"/>
    </source>
</evidence>